<proteinExistence type="predicted"/>
<evidence type="ECO:0000313" key="1">
    <source>
        <dbReference type="EMBL" id="MBB5727313.1"/>
    </source>
</evidence>
<dbReference type="Pfam" id="PF11367">
    <property type="entry name" value="Tail_completion_gp17"/>
    <property type="match status" value="1"/>
</dbReference>
<protein>
    <recommendedName>
        <fullName evidence="3">DUF3168 domain-containing protein</fullName>
    </recommendedName>
</protein>
<reference evidence="1 2" key="1">
    <citation type="submission" date="2020-08" db="EMBL/GenBank/DDBJ databases">
        <title>Genomic Encyclopedia of Type Strains, Phase IV (KMG-IV): sequencing the most valuable type-strain genomes for metagenomic binning, comparative biology and taxonomic classification.</title>
        <authorList>
            <person name="Goeker M."/>
        </authorList>
    </citation>
    <scope>NUCLEOTIDE SEQUENCE [LARGE SCALE GENOMIC DNA]</scope>
    <source>
        <strain evidence="1 2">DSM 101535</strain>
    </source>
</reference>
<evidence type="ECO:0008006" key="3">
    <source>
        <dbReference type="Google" id="ProtNLM"/>
    </source>
</evidence>
<name>A0ABR6N963_9SPHN</name>
<comment type="caution">
    <text evidence="1">The sequence shown here is derived from an EMBL/GenBank/DDBJ whole genome shotgun (WGS) entry which is preliminary data.</text>
</comment>
<organism evidence="1 2">
    <name type="scientific">Sphingomonas endophytica</name>
    <dbReference type="NCBI Taxonomy" id="869719"/>
    <lineage>
        <taxon>Bacteria</taxon>
        <taxon>Pseudomonadati</taxon>
        <taxon>Pseudomonadota</taxon>
        <taxon>Alphaproteobacteria</taxon>
        <taxon>Sphingomonadales</taxon>
        <taxon>Sphingomonadaceae</taxon>
        <taxon>Sphingomonas</taxon>
    </lineage>
</organism>
<dbReference type="EMBL" id="JACIJN010000013">
    <property type="protein sequence ID" value="MBB5727313.1"/>
    <property type="molecule type" value="Genomic_DNA"/>
</dbReference>
<accession>A0ABR6N963</accession>
<keyword evidence="2" id="KW-1185">Reference proteome</keyword>
<dbReference type="Proteomes" id="UP000560131">
    <property type="component" value="Unassembled WGS sequence"/>
</dbReference>
<evidence type="ECO:0000313" key="2">
    <source>
        <dbReference type="Proteomes" id="UP000560131"/>
    </source>
</evidence>
<dbReference type="InterPro" id="IPR053745">
    <property type="entry name" value="Viral_Tail_Comp_sf"/>
</dbReference>
<gene>
    <name evidence="1" type="ORF">FHS97_003268</name>
</gene>
<dbReference type="InterPro" id="IPR021508">
    <property type="entry name" value="Gp17-like"/>
</dbReference>
<sequence length="129" mass="13764">MTSAKAATELLAFEQLHSGVNGAAVFQDVPDDAPPPLVIIGDIESAPFAGADDPDRRITLTLIVITEGDERAPCVDLQEQVEAILAGRSFRVDEWNLHVALESSDAVLSEDGTGYVGTTILTLLAFRED</sequence>
<dbReference type="RefSeq" id="WP_184040390.1">
    <property type="nucleotide sequence ID" value="NZ_BAABAR010000006.1"/>
</dbReference>
<dbReference type="Gene3D" id="3.30.2000.30">
    <property type="match status" value="1"/>
</dbReference>